<proteinExistence type="predicted"/>
<keyword evidence="3" id="KW-1185">Reference proteome</keyword>
<dbReference type="eggNOG" id="COG4935">
    <property type="taxonomic scope" value="Bacteria"/>
</dbReference>
<evidence type="ECO:0000313" key="3">
    <source>
        <dbReference type="Proteomes" id="UP000030111"/>
    </source>
</evidence>
<dbReference type="Proteomes" id="UP000030111">
    <property type="component" value="Unassembled WGS sequence"/>
</dbReference>
<evidence type="ECO:0000313" key="2">
    <source>
        <dbReference type="EMBL" id="KGO92601.1"/>
    </source>
</evidence>
<protein>
    <recommendedName>
        <fullName evidence="4">Ig-like domain-containing protein</fullName>
    </recommendedName>
</protein>
<evidence type="ECO:0000256" key="1">
    <source>
        <dbReference type="SAM" id="SignalP"/>
    </source>
</evidence>
<evidence type="ECO:0008006" key="4">
    <source>
        <dbReference type="Google" id="ProtNLM"/>
    </source>
</evidence>
<reference evidence="2 3" key="1">
    <citation type="submission" date="2013-09" db="EMBL/GenBank/DDBJ databases">
        <authorList>
            <person name="Zeng Z."/>
            <person name="Chen C."/>
        </authorList>
    </citation>
    <scope>NUCLEOTIDE SEQUENCE [LARGE SCALE GENOMIC DNA]</scope>
    <source>
        <strain evidence="2 3">WB 4.1-42</strain>
    </source>
</reference>
<feature type="chain" id="PRO_5002003565" description="Ig-like domain-containing protein" evidence="1">
    <location>
        <begin position="20"/>
        <end position="653"/>
    </location>
</feature>
<comment type="caution">
    <text evidence="2">The sequence shown here is derived from an EMBL/GenBank/DDBJ whole genome shotgun (WGS) entry which is preliminary data.</text>
</comment>
<organism evidence="2 3">
    <name type="scientific">Flavobacterium subsaxonicum WB 4.1-42 = DSM 21790</name>
    <dbReference type="NCBI Taxonomy" id="1121898"/>
    <lineage>
        <taxon>Bacteria</taxon>
        <taxon>Pseudomonadati</taxon>
        <taxon>Bacteroidota</taxon>
        <taxon>Flavobacteriia</taxon>
        <taxon>Flavobacteriales</taxon>
        <taxon>Flavobacteriaceae</taxon>
        <taxon>Flavobacterium</taxon>
    </lineage>
</organism>
<gene>
    <name evidence="2" type="ORF">Q766_12565</name>
</gene>
<dbReference type="EMBL" id="JRLY01000009">
    <property type="protein sequence ID" value="KGO92601.1"/>
    <property type="molecule type" value="Genomic_DNA"/>
</dbReference>
<dbReference type="eggNOG" id="COG3291">
    <property type="taxonomic scope" value="Bacteria"/>
</dbReference>
<keyword evidence="1" id="KW-0732">Signal</keyword>
<dbReference type="AlphaFoldDB" id="A0A0A2MLZ4"/>
<sequence length="653" mass="69099">MKKLYFLLLLGLITFNVLGQSVPDTAPEMDPICADGAFVFNNTFNSGTADPLSAAGYGCLGSEPNPAWFYFQVGNSGPLEFTIYQETFNGTPIDVDYIAWGPFFGPPPIYGPASLNDATTVGCSYSASATENLNIPNAVAGQYYVILITNFNNSPGTISLVQDNEDEVGAGSTTCDILCPLTLGGDFVICPNTSSIISPIMEGDVDTSQSTYAWTLNGEIIPDATSSTLTVSAPGTYAVIFNNPGCLPDTTDDVVVSNPEPMPISNPIDLEICAVGPGPYTFNLNLNKPIILAGLNAQDYTVTFYATQLDADEGFPMLVPAGAYQSMGNQIIYVRIEDYNTGCYDTRTFNLIANPAPVAGTPGNIQVCDTDNNGTEVFDLTDQDAAVYGTQSPTQFTVTYHTSAAAAAANTGAINPADSFVSGTQTIYVRLTSIDDVNCYGTSSFQITVTPQPVVVDPADVFACSNEPYLLPEIAVGNYFTATNGGGQQLAAGDPITETQIIYIYAESGTTPNNCTDEENFTVTILEKPVVDTPEPVQVCGGYVLPVLNVGNYYTGQNGTGTLIPAETVIEESVTLYIYAQSGDANTIICSDEYAFEIIIENPPVVADAIPLEACDYAVGDANPVNDFSAAFDLTQAGAQVIGNQTGLTVTYY</sequence>
<name>A0A0A2MLZ4_9FLAO</name>
<accession>A0A0A2MLZ4</accession>
<feature type="signal peptide" evidence="1">
    <location>
        <begin position="1"/>
        <end position="19"/>
    </location>
</feature>
<feature type="non-terminal residue" evidence="2">
    <location>
        <position position="653"/>
    </location>
</feature>